<dbReference type="InterPro" id="IPR036864">
    <property type="entry name" value="Zn2-C6_fun-type_DNA-bd_sf"/>
</dbReference>
<organism evidence="6 7">
    <name type="scientific">Zasmidium cellare</name>
    <name type="common">Wine cellar mold</name>
    <name type="synonym">Racodium cellare</name>
    <dbReference type="NCBI Taxonomy" id="395010"/>
    <lineage>
        <taxon>Eukaryota</taxon>
        <taxon>Fungi</taxon>
        <taxon>Dikarya</taxon>
        <taxon>Ascomycota</taxon>
        <taxon>Pezizomycotina</taxon>
        <taxon>Dothideomycetes</taxon>
        <taxon>Dothideomycetidae</taxon>
        <taxon>Mycosphaerellales</taxon>
        <taxon>Mycosphaerellaceae</taxon>
        <taxon>Zasmidium</taxon>
    </lineage>
</organism>
<feature type="domain" description="Zn(2)-C6 fungal-type" evidence="5">
    <location>
        <begin position="36"/>
        <end position="68"/>
    </location>
</feature>
<evidence type="ECO:0000256" key="1">
    <source>
        <dbReference type="ARBA" id="ARBA00004123"/>
    </source>
</evidence>
<dbReference type="Pfam" id="PF00172">
    <property type="entry name" value="Zn_clus"/>
    <property type="match status" value="1"/>
</dbReference>
<comment type="caution">
    <text evidence="6">The sequence shown here is derived from an EMBL/GenBank/DDBJ whole genome shotgun (WGS) entry which is preliminary data.</text>
</comment>
<feature type="compositionally biased region" description="Polar residues" evidence="4">
    <location>
        <begin position="111"/>
        <end position="126"/>
    </location>
</feature>
<dbReference type="CDD" id="cd12148">
    <property type="entry name" value="fungal_TF_MHR"/>
    <property type="match status" value="1"/>
</dbReference>
<dbReference type="SUPFAM" id="SSF57701">
    <property type="entry name" value="Zn2/Cys6 DNA-binding domain"/>
    <property type="match status" value="1"/>
</dbReference>
<dbReference type="EMBL" id="JAXOVC010000004">
    <property type="protein sequence ID" value="KAK4503188.1"/>
    <property type="molecule type" value="Genomic_DNA"/>
</dbReference>
<evidence type="ECO:0000256" key="2">
    <source>
        <dbReference type="ARBA" id="ARBA00022723"/>
    </source>
</evidence>
<dbReference type="InterPro" id="IPR050613">
    <property type="entry name" value="Sec_Metabolite_Reg"/>
</dbReference>
<dbReference type="PANTHER" id="PTHR31001">
    <property type="entry name" value="UNCHARACTERIZED TRANSCRIPTIONAL REGULATORY PROTEIN"/>
    <property type="match status" value="1"/>
</dbReference>
<feature type="region of interest" description="Disordered" evidence="4">
    <location>
        <begin position="65"/>
        <end position="127"/>
    </location>
</feature>
<dbReference type="PANTHER" id="PTHR31001:SF40">
    <property type="entry name" value="ZN(II)2CYS6 TRANSCRIPTION FACTOR (EUROFUNG)"/>
    <property type="match status" value="1"/>
</dbReference>
<dbReference type="Proteomes" id="UP001305779">
    <property type="component" value="Unassembled WGS sequence"/>
</dbReference>
<feature type="region of interest" description="Disordered" evidence="4">
    <location>
        <begin position="142"/>
        <end position="181"/>
    </location>
</feature>
<proteinExistence type="predicted"/>
<comment type="subcellular location">
    <subcellularLocation>
        <location evidence="1">Nucleus</location>
    </subcellularLocation>
</comment>
<name>A0ABR0EQ14_ZASCE</name>
<dbReference type="CDD" id="cd00067">
    <property type="entry name" value="GAL4"/>
    <property type="match status" value="1"/>
</dbReference>
<keyword evidence="2" id="KW-0479">Metal-binding</keyword>
<dbReference type="InterPro" id="IPR007219">
    <property type="entry name" value="XnlR_reg_dom"/>
</dbReference>
<dbReference type="Pfam" id="PF04082">
    <property type="entry name" value="Fungal_trans"/>
    <property type="match status" value="1"/>
</dbReference>
<dbReference type="InterPro" id="IPR001138">
    <property type="entry name" value="Zn2Cys6_DnaBD"/>
</dbReference>
<gene>
    <name evidence="6" type="ORF">PRZ48_006616</name>
</gene>
<sequence length="798" mass="88860">MADINANLMAAPPDAPVDGPVVSVTPAFRRNGKLFSCEPCRRGKLRCDHNSPVCGRCARRNKPDQCIYHPAPLTKPRTTPGNGPGPERTAPHRTSNVGPYQPVPLERHQSGLVSPPSSTGTQQGQPQDYAAFRPVNSTSLGQASVIQSPAPAPAHPSMAQTPLDERTRASSTASYTTPDSAMSFRDSRTGFLGATSYSAVYTENPTILEAPDIENAPDLPAISADRIQQGAEVLSMLRDIPVYRKFTQRWFDLCDGIVVIQPVFRIWIDELWDEFGQILSEGKADQLRSLSDLVWRNTRRPMKVHGNMTAREWAKAASGRNLRWEVVGLVLSLVGLVAVNLSNWDTIFDSIRERFVDRATFAERMRKASEFCLCFCYESEVLNDIYLCFMFEDLVLVESLKGEAHYAAWQRCGEVCDAIVALGLHQGNRVSADTPFFLAELRKKIFVSAYGHDKVVATFLGRPPRLSHRYCKMEYPLDLSDDQIFSEGAELEAALNTLDANGWNTGGYLNRTTWLRVWFQHCRIREDILEIALGSSEEDITEQAEQVRLKMDRLHQSFPDFMRVSPEQMLQGSEANLGAAFQMGKNDKTVRQVNAIFVVCIHTGIIHTEFLLQRAMVNRLRADTKQLIPISRRMLKLVLLAQSRRDFFRDFQGDLIYLLALHGLPAAGVLAVEMLKQEQTKQYTPDILPRSETVQDLSVFISALAAVGPGEGNFSICDQGRRALKRVLDQILSPNPPPPASASGEAPIYDDSSLYFPIGNDADFLQWLENVEWDKSNWIEPLPPPPSSQQGAGAGAPS</sequence>
<dbReference type="Gene3D" id="4.10.240.10">
    <property type="entry name" value="Zn(2)-C6 fungal-type DNA-binding domain"/>
    <property type="match status" value="1"/>
</dbReference>
<evidence type="ECO:0000313" key="7">
    <source>
        <dbReference type="Proteomes" id="UP001305779"/>
    </source>
</evidence>
<dbReference type="PROSITE" id="PS00463">
    <property type="entry name" value="ZN2_CY6_FUNGAL_1"/>
    <property type="match status" value="1"/>
</dbReference>
<evidence type="ECO:0000256" key="4">
    <source>
        <dbReference type="SAM" id="MobiDB-lite"/>
    </source>
</evidence>
<dbReference type="SMART" id="SM00066">
    <property type="entry name" value="GAL4"/>
    <property type="match status" value="1"/>
</dbReference>
<dbReference type="SMART" id="SM00906">
    <property type="entry name" value="Fungal_trans"/>
    <property type="match status" value="1"/>
</dbReference>
<keyword evidence="3" id="KW-0539">Nucleus</keyword>
<dbReference type="PROSITE" id="PS50048">
    <property type="entry name" value="ZN2_CY6_FUNGAL_2"/>
    <property type="match status" value="1"/>
</dbReference>
<evidence type="ECO:0000313" key="6">
    <source>
        <dbReference type="EMBL" id="KAK4503188.1"/>
    </source>
</evidence>
<protein>
    <recommendedName>
        <fullName evidence="5">Zn(2)-C6 fungal-type domain-containing protein</fullName>
    </recommendedName>
</protein>
<evidence type="ECO:0000256" key="3">
    <source>
        <dbReference type="ARBA" id="ARBA00023242"/>
    </source>
</evidence>
<accession>A0ABR0EQ14</accession>
<reference evidence="6 7" key="1">
    <citation type="journal article" date="2023" name="G3 (Bethesda)">
        <title>A chromosome-level genome assembly of Zasmidium syzygii isolated from banana leaves.</title>
        <authorList>
            <person name="van Westerhoven A.C."/>
            <person name="Mehrabi R."/>
            <person name="Talebi R."/>
            <person name="Steentjes M.B.F."/>
            <person name="Corcolon B."/>
            <person name="Chong P.A."/>
            <person name="Kema G.H.J."/>
            <person name="Seidl M.F."/>
        </authorList>
    </citation>
    <scope>NUCLEOTIDE SEQUENCE [LARGE SCALE GENOMIC DNA]</scope>
    <source>
        <strain evidence="6 7">P124</strain>
    </source>
</reference>
<keyword evidence="7" id="KW-1185">Reference proteome</keyword>
<feature type="region of interest" description="Disordered" evidence="4">
    <location>
        <begin position="777"/>
        <end position="798"/>
    </location>
</feature>
<evidence type="ECO:0000259" key="5">
    <source>
        <dbReference type="PROSITE" id="PS50048"/>
    </source>
</evidence>